<organism evidence="3 4">
    <name type="scientific">Mucilaginibacter robiniae</name>
    <dbReference type="NCBI Taxonomy" id="2728022"/>
    <lineage>
        <taxon>Bacteria</taxon>
        <taxon>Pseudomonadati</taxon>
        <taxon>Bacteroidota</taxon>
        <taxon>Sphingobacteriia</taxon>
        <taxon>Sphingobacteriales</taxon>
        <taxon>Sphingobacteriaceae</taxon>
        <taxon>Mucilaginibacter</taxon>
    </lineage>
</organism>
<name>A0A7L5DY79_9SPHI</name>
<evidence type="ECO:0000256" key="1">
    <source>
        <dbReference type="SAM" id="MobiDB-lite"/>
    </source>
</evidence>
<dbReference type="Pfam" id="PF03432">
    <property type="entry name" value="Relaxase"/>
    <property type="match status" value="1"/>
</dbReference>
<dbReference type="InterPro" id="IPR005094">
    <property type="entry name" value="Endonuclease_MobA/VirD2"/>
</dbReference>
<dbReference type="RefSeq" id="WP_169606728.1">
    <property type="nucleotide sequence ID" value="NZ_CP051682.1"/>
</dbReference>
<dbReference type="Proteomes" id="UP000503278">
    <property type="component" value="Chromosome"/>
</dbReference>
<evidence type="ECO:0000259" key="2">
    <source>
        <dbReference type="Pfam" id="PF03432"/>
    </source>
</evidence>
<dbReference type="AlphaFoldDB" id="A0A7L5DY79"/>
<feature type="region of interest" description="Disordered" evidence="1">
    <location>
        <begin position="254"/>
        <end position="280"/>
    </location>
</feature>
<feature type="domain" description="MobA/VirD2-like nuclease" evidence="2">
    <location>
        <begin position="29"/>
        <end position="145"/>
    </location>
</feature>
<sequence length="314" mass="35654">MVGKTITGKSFSGCLRYVLGKSGAHLLDASEDLRTDSISALTQDFNFQRSLNPNLGKAVGHLVLSWHRQDAPKLSGEVMAARAREYMELMGVRDTQYIIVQHTDRSHPHLHIVYNRIDNQGRTISDRNNYRRNEKACKMLTAKYGYTFGEGKEQVSRERLRGSEKARYELFDTIKAAAREAINWQQLEALLNVQGVSLEYKYKGQSTEVQGISFSKGELKFKGSAIDRSLSYGNLDRQLQQNWQLAERTAMEEEELPAQANDTLQPKAAHQRSQQATNCDEAKAGNWLDWMQGFGGAGDVDDEQVHKRRRNRGR</sequence>
<proteinExistence type="predicted"/>
<dbReference type="EMBL" id="CP051682">
    <property type="protein sequence ID" value="QJD95721.1"/>
    <property type="molecule type" value="Genomic_DNA"/>
</dbReference>
<protein>
    <submittedName>
        <fullName evidence="3">Relaxase/mobilization nuclease domain-containing protein</fullName>
    </submittedName>
</protein>
<dbReference type="KEGG" id="mrob:HH214_07465"/>
<gene>
    <name evidence="3" type="ORF">HH214_07465</name>
</gene>
<keyword evidence="4" id="KW-1185">Reference proteome</keyword>
<evidence type="ECO:0000313" key="4">
    <source>
        <dbReference type="Proteomes" id="UP000503278"/>
    </source>
</evidence>
<evidence type="ECO:0000313" key="3">
    <source>
        <dbReference type="EMBL" id="QJD95721.1"/>
    </source>
</evidence>
<reference evidence="3 4" key="1">
    <citation type="submission" date="2020-04" db="EMBL/GenBank/DDBJ databases">
        <title>Genome sequencing of novel species.</title>
        <authorList>
            <person name="Heo J."/>
            <person name="Kim S.-J."/>
            <person name="Kim J.-S."/>
            <person name="Hong S.-B."/>
            <person name="Kwon S.-W."/>
        </authorList>
    </citation>
    <scope>NUCLEOTIDE SEQUENCE [LARGE SCALE GENOMIC DNA]</scope>
    <source>
        <strain evidence="3 4">F39-2</strain>
    </source>
</reference>
<accession>A0A7L5DY79</accession>